<evidence type="ECO:0000259" key="1">
    <source>
        <dbReference type="PROSITE" id="PS50234"/>
    </source>
</evidence>
<dbReference type="InterPro" id="IPR002035">
    <property type="entry name" value="VWF_A"/>
</dbReference>
<evidence type="ECO:0000313" key="2">
    <source>
        <dbReference type="EMBL" id="CDQ09924.1"/>
    </source>
</evidence>
<name>A0A060UTN6_9PROT</name>
<sequence length="783" mass="87684">MAVELEKYQDILAELGEHASEVLRASWDEAARVFTPRGLENGYLKGAASLKSLGRGTDLVVSFIQSAPAVARELGEDAVHDMLAAGIKMYSKTSATVIAAMFSSSPVAATRLGDPELFRAYLHLLDMLLAQAPRGVRPMLDHLGILLGQLTLGGLRRWALWGAQAHKTDFDGQAKYFALESPESMGILQKERKGTLFIDVQRRIGMYLRALWGRDFFMRPTSGDFERREGYRPSIEGYIIHLPDAYDDLVWLAPSGEETRISGIALYRASAAHAACHQVYTTHQFDSAGLSAMQMTLVGLVEDARVEAIALKRFPGLGQIWLPLHTATPASGNDAAPLMARLAHALLDPEYFDDHPWVAMGRQMFSEQQNRLRSPEWAREVGLHLAAEIQQLGVVYSGTADLPDIPYRDDNRYMWEFEDVREVGQVIAGVTTQQIRKYVSVMEMVNAIDVPGAGDDANEIWVLSSEFFRDEEPTSLNQQEGREPPPEPYHYPEWDYQMQLERPGWCTVLEKRAKSGALEIIDEIVAKHKPVIGRLKYLIEALQPQGVQRLRKQEDGDEIDLNAAVRAMIEMRMGEQPDLRIMMRNVRKVRDLSVLLLIDLSESTNDPVLGSESTVLQLAREATVLLADALNKIGDPFAIHGFDSNGRHDVEYFRYKDFGAAYNDRAKSRLAGMSGQLSTRMGAAIRHAGSILKRQPSNKKLLLVITDGEPADNDVRDPQYLRYDAKKAVEELTQIGISPYCLSLDPRADQYVSRIFGANNYVVLDQVQRLPEKLPMLYMGLTR</sequence>
<dbReference type="PANTHER" id="PTHR41248:SF1">
    <property type="entry name" value="NORD PROTEIN"/>
    <property type="match status" value="1"/>
</dbReference>
<reference evidence="4 5" key="3">
    <citation type="submission" date="2017-03" db="EMBL/GenBank/DDBJ databases">
        <authorList>
            <person name="Regsiter A."/>
            <person name="William W."/>
        </authorList>
    </citation>
    <scope>NUCLEOTIDE SEQUENCE [LARGE SCALE GENOMIC DNA]</scope>
    <source>
        <strain evidence="4">PRJEB5721</strain>
    </source>
</reference>
<accession>A0A060UTN6</accession>
<dbReference type="CDD" id="cd01454">
    <property type="entry name" value="vWA_norD_type"/>
    <property type="match status" value="1"/>
</dbReference>
<reference evidence="2" key="2">
    <citation type="submission" date="2014-07" db="EMBL/GenBank/DDBJ databases">
        <title>Initial genome analysis of the psychrotolerant acidophile Acidithiobacillus ferrivorans CF27: insights into iron and sulfur oxidation pathways and into biofilm formation.</title>
        <authorList>
            <person name="Talla E."/>
            <person name="Hedrich S."/>
            <person name="Mangenot S."/>
            <person name="Ji B."/>
            <person name="Johnson D.B."/>
            <person name="Barbe V."/>
            <person name="Bonnefoy V."/>
        </authorList>
    </citation>
    <scope>NUCLEOTIDE SEQUENCE [LARGE SCALE GENOMIC DNA]</scope>
    <source>
        <strain evidence="2">CF27</strain>
    </source>
</reference>
<evidence type="ECO:0000313" key="5">
    <source>
        <dbReference type="Proteomes" id="UP000193925"/>
    </source>
</evidence>
<dbReference type="EMBL" id="CCCS020000031">
    <property type="protein sequence ID" value="CDQ09924.1"/>
    <property type="molecule type" value="Genomic_DNA"/>
</dbReference>
<dbReference type="Gene3D" id="3.40.50.410">
    <property type="entry name" value="von Willebrand factor, type A domain"/>
    <property type="match status" value="1"/>
</dbReference>
<dbReference type="SMART" id="SM00327">
    <property type="entry name" value="VWA"/>
    <property type="match status" value="1"/>
</dbReference>
<dbReference type="InterPro" id="IPR036465">
    <property type="entry name" value="vWFA_dom_sf"/>
</dbReference>
<dbReference type="Proteomes" id="UP000193925">
    <property type="component" value="Chromosome AFERRI"/>
</dbReference>
<evidence type="ECO:0000313" key="3">
    <source>
        <dbReference type="EMBL" id="QQD73341.1"/>
    </source>
</evidence>
<organism evidence="2">
    <name type="scientific">Acidithiobacillus ferrivorans</name>
    <dbReference type="NCBI Taxonomy" id="160808"/>
    <lineage>
        <taxon>Bacteria</taxon>
        <taxon>Pseudomonadati</taxon>
        <taxon>Pseudomonadota</taxon>
        <taxon>Acidithiobacillia</taxon>
        <taxon>Acidithiobacillales</taxon>
        <taxon>Acidithiobacillaceae</taxon>
        <taxon>Acidithiobacillus</taxon>
    </lineage>
</organism>
<evidence type="ECO:0000313" key="6">
    <source>
        <dbReference type="Proteomes" id="UP000595420"/>
    </source>
</evidence>
<proteinExistence type="predicted"/>
<dbReference type="Proteomes" id="UP000595420">
    <property type="component" value="Chromosome"/>
</dbReference>
<protein>
    <submittedName>
        <fullName evidence="2">Rubisco activation protein CbbO</fullName>
    </submittedName>
    <submittedName>
        <fullName evidence="3">VWA domain-containing protein</fullName>
    </submittedName>
    <submittedName>
        <fullName evidence="4">von Willebrand factor type A</fullName>
    </submittedName>
</protein>
<dbReference type="InterPro" id="IPR051928">
    <property type="entry name" value="NorD/CobT"/>
</dbReference>
<dbReference type="PROSITE" id="PS50234">
    <property type="entry name" value="VWFA"/>
    <property type="match status" value="1"/>
</dbReference>
<dbReference type="PANTHER" id="PTHR41248">
    <property type="entry name" value="NORD PROTEIN"/>
    <property type="match status" value="1"/>
</dbReference>
<dbReference type="RefSeq" id="WP_035192208.1">
    <property type="nucleotide sequence ID" value="NZ_CCCS020000031.1"/>
</dbReference>
<evidence type="ECO:0000313" key="4">
    <source>
        <dbReference type="EMBL" id="SMH65749.1"/>
    </source>
</evidence>
<gene>
    <name evidence="2" type="primary">cbbO</name>
    <name evidence="4" type="ORF">AFERRI_20533</name>
    <name evidence="2" type="ORF">AFERRI_370028</name>
    <name evidence="3" type="ORF">H2515_03280</name>
</gene>
<dbReference type="EMBL" id="CP059488">
    <property type="protein sequence ID" value="QQD73341.1"/>
    <property type="molecule type" value="Genomic_DNA"/>
</dbReference>
<dbReference type="AlphaFoldDB" id="A0A060UTN6"/>
<dbReference type="SUPFAM" id="SSF53300">
    <property type="entry name" value="vWA-like"/>
    <property type="match status" value="1"/>
</dbReference>
<keyword evidence="5" id="KW-1185">Reference proteome</keyword>
<dbReference type="Pfam" id="PF00092">
    <property type="entry name" value="VWA"/>
    <property type="match status" value="1"/>
</dbReference>
<reference evidence="3 6" key="4">
    <citation type="submission" date="2020-07" db="EMBL/GenBank/DDBJ databases">
        <title>Complete genome sequence analysis of Acidithiobacillus ferrivorans XJFY6S-08 reveals extreme environmental adaptation to alpine acid mine drainage.</title>
        <authorList>
            <person name="Yan L."/>
            <person name="Ni Y."/>
        </authorList>
    </citation>
    <scope>NUCLEOTIDE SEQUENCE [LARGE SCALE GENOMIC DNA]</scope>
    <source>
        <strain evidence="3 6">XJFY6S-08</strain>
    </source>
</reference>
<feature type="domain" description="VWFA" evidence="1">
    <location>
        <begin position="593"/>
        <end position="781"/>
    </location>
</feature>
<dbReference type="EMBL" id="LT841305">
    <property type="protein sequence ID" value="SMH65749.1"/>
    <property type="molecule type" value="Genomic_DNA"/>
</dbReference>
<reference evidence="2" key="1">
    <citation type="submission" date="2014-03" db="EMBL/GenBank/DDBJ databases">
        <authorList>
            <person name="Genoscope - CEA"/>
        </authorList>
    </citation>
    <scope>NUCLEOTIDE SEQUENCE [LARGE SCALE GENOMIC DNA]</scope>
    <source>
        <strain evidence="2">CF27</strain>
    </source>
</reference>